<reference evidence="2 3" key="1">
    <citation type="submission" date="2021-01" db="EMBL/GenBank/DDBJ databases">
        <title>Whole genome shotgun sequence of Actinoplanes humidus NBRC 14915.</title>
        <authorList>
            <person name="Komaki H."/>
            <person name="Tamura T."/>
        </authorList>
    </citation>
    <scope>NUCLEOTIDE SEQUENCE [LARGE SCALE GENOMIC DNA]</scope>
    <source>
        <strain evidence="2 3">NBRC 14915</strain>
    </source>
</reference>
<dbReference type="CDD" id="cd00090">
    <property type="entry name" value="HTH_ARSR"/>
    <property type="match status" value="1"/>
</dbReference>
<feature type="domain" description="HTH marR-type" evidence="1">
    <location>
        <begin position="43"/>
        <end position="90"/>
    </location>
</feature>
<evidence type="ECO:0000313" key="3">
    <source>
        <dbReference type="Proteomes" id="UP000603200"/>
    </source>
</evidence>
<dbReference type="EMBL" id="BOMN01000021">
    <property type="protein sequence ID" value="GIE18528.1"/>
    <property type="molecule type" value="Genomic_DNA"/>
</dbReference>
<dbReference type="InterPro" id="IPR000835">
    <property type="entry name" value="HTH_MarR-typ"/>
</dbReference>
<evidence type="ECO:0000313" key="2">
    <source>
        <dbReference type="EMBL" id="GIE18528.1"/>
    </source>
</evidence>
<comment type="caution">
    <text evidence="2">The sequence shown here is derived from an EMBL/GenBank/DDBJ whole genome shotgun (WGS) entry which is preliminary data.</text>
</comment>
<dbReference type="Pfam" id="PF12802">
    <property type="entry name" value="MarR_2"/>
    <property type="match status" value="1"/>
</dbReference>
<evidence type="ECO:0000259" key="1">
    <source>
        <dbReference type="Pfam" id="PF12802"/>
    </source>
</evidence>
<dbReference type="Gene3D" id="1.10.10.10">
    <property type="entry name" value="Winged helix-like DNA-binding domain superfamily/Winged helix DNA-binding domain"/>
    <property type="match status" value="1"/>
</dbReference>
<keyword evidence="3" id="KW-1185">Reference proteome</keyword>
<dbReference type="SUPFAM" id="SSF46785">
    <property type="entry name" value="Winged helix' DNA-binding domain"/>
    <property type="match status" value="1"/>
</dbReference>
<dbReference type="InterPro" id="IPR036388">
    <property type="entry name" value="WH-like_DNA-bd_sf"/>
</dbReference>
<dbReference type="RefSeq" id="WP_203835791.1">
    <property type="nucleotide sequence ID" value="NZ_BAAATV010000003.1"/>
</dbReference>
<dbReference type="InterPro" id="IPR036390">
    <property type="entry name" value="WH_DNA-bd_sf"/>
</dbReference>
<sequence length="154" mass="16983">MDLLDSNYWSPAHALLGELDRDIAALYTEAGIEGVRTRFVGPLIALGRFGPHTIQELADRRGVTHSAMSQTVAAMRTAGLVESAEGPDGRTRRVQLTARATEIVPFMNAEWRATEATVRALDAELPYPLTKVVEDIRAALARRSFPDRLQDNLQ</sequence>
<dbReference type="InterPro" id="IPR011991">
    <property type="entry name" value="ArsR-like_HTH"/>
</dbReference>
<organism evidence="2 3">
    <name type="scientific">Winogradskya humida</name>
    <dbReference type="NCBI Taxonomy" id="113566"/>
    <lineage>
        <taxon>Bacteria</taxon>
        <taxon>Bacillati</taxon>
        <taxon>Actinomycetota</taxon>
        <taxon>Actinomycetes</taxon>
        <taxon>Micromonosporales</taxon>
        <taxon>Micromonosporaceae</taxon>
        <taxon>Winogradskya</taxon>
    </lineage>
</organism>
<proteinExistence type="predicted"/>
<accession>A0ABQ3ZIV5</accession>
<protein>
    <recommendedName>
        <fullName evidence="1">HTH marR-type domain-containing protein</fullName>
    </recommendedName>
</protein>
<gene>
    <name evidence="2" type="ORF">Ahu01nite_016300</name>
</gene>
<name>A0ABQ3ZIV5_9ACTN</name>
<dbReference type="Proteomes" id="UP000603200">
    <property type="component" value="Unassembled WGS sequence"/>
</dbReference>